<dbReference type="Pfam" id="PF00005">
    <property type="entry name" value="ABC_tran"/>
    <property type="match status" value="1"/>
</dbReference>
<dbReference type="AlphaFoldDB" id="A0A099L2R6"/>
<feature type="domain" description="ABC transporter" evidence="5">
    <location>
        <begin position="11"/>
        <end position="240"/>
    </location>
</feature>
<evidence type="ECO:0000256" key="3">
    <source>
        <dbReference type="ARBA" id="ARBA00022840"/>
    </source>
</evidence>
<dbReference type="InterPro" id="IPR003439">
    <property type="entry name" value="ABC_transporter-like_ATP-bd"/>
</dbReference>
<reference evidence="6 7" key="1">
    <citation type="submission" date="2014-08" db="EMBL/GenBank/DDBJ databases">
        <title>Genomic and Phenotypic Diversity of Colwellia psychrerythraea strains from Disparate Marine Basins.</title>
        <authorList>
            <person name="Techtmann S.M."/>
            <person name="Stelling S.C."/>
            <person name="Utturkar S.M."/>
            <person name="Alshibli N."/>
            <person name="Harris A."/>
            <person name="Brown S.D."/>
            <person name="Hazen T.C."/>
        </authorList>
    </citation>
    <scope>NUCLEOTIDE SEQUENCE [LARGE SCALE GENOMIC DNA]</scope>
    <source>
        <strain evidence="6 7">GAB14E</strain>
    </source>
</reference>
<accession>A0A099L2R6</accession>
<evidence type="ECO:0000259" key="5">
    <source>
        <dbReference type="PROSITE" id="PS50893"/>
    </source>
</evidence>
<evidence type="ECO:0000313" key="7">
    <source>
        <dbReference type="Proteomes" id="UP000029868"/>
    </source>
</evidence>
<dbReference type="CDD" id="cd03255">
    <property type="entry name" value="ABC_MJ0796_LolCDE_FtsE"/>
    <property type="match status" value="1"/>
</dbReference>
<keyword evidence="6" id="KW-0378">Hydrolase</keyword>
<dbReference type="InterPro" id="IPR003593">
    <property type="entry name" value="AAA+_ATPase"/>
</dbReference>
<comment type="similarity">
    <text evidence="4">Belongs to the ABC transporter superfamily. Macrolide exporter (TC 3.A.1.122) family.</text>
</comment>
<keyword evidence="3" id="KW-0067">ATP-binding</keyword>
<organism evidence="6 7">
    <name type="scientific">Colwellia psychrerythraea</name>
    <name type="common">Vibrio psychroerythus</name>
    <dbReference type="NCBI Taxonomy" id="28229"/>
    <lineage>
        <taxon>Bacteria</taxon>
        <taxon>Pseudomonadati</taxon>
        <taxon>Pseudomonadota</taxon>
        <taxon>Gammaproteobacteria</taxon>
        <taxon>Alteromonadales</taxon>
        <taxon>Colwelliaceae</taxon>
        <taxon>Colwellia</taxon>
    </lineage>
</organism>
<dbReference type="PROSITE" id="PS50893">
    <property type="entry name" value="ABC_TRANSPORTER_2"/>
    <property type="match status" value="1"/>
</dbReference>
<dbReference type="RefSeq" id="WP_052093520.1">
    <property type="nucleotide sequence ID" value="NZ_JQEC01000011.1"/>
</dbReference>
<dbReference type="SMART" id="SM00382">
    <property type="entry name" value="AAA"/>
    <property type="match status" value="1"/>
</dbReference>
<proteinExistence type="inferred from homology"/>
<dbReference type="GO" id="GO:0022857">
    <property type="term" value="F:transmembrane transporter activity"/>
    <property type="evidence" value="ECO:0007669"/>
    <property type="project" value="TreeGrafter"/>
</dbReference>
<dbReference type="OrthoDB" id="9801477at2"/>
<dbReference type="EMBL" id="JQEC01000011">
    <property type="protein sequence ID" value="KGJ96447.1"/>
    <property type="molecule type" value="Genomic_DNA"/>
</dbReference>
<dbReference type="InterPro" id="IPR017911">
    <property type="entry name" value="MacB-like_ATP-bd"/>
</dbReference>
<dbReference type="PANTHER" id="PTHR24220:SF452">
    <property type="entry name" value="ABC TRANSPORTER ATP-BINDING PROTEIN"/>
    <property type="match status" value="1"/>
</dbReference>
<dbReference type="PATRIC" id="fig|28229.3.peg.1334"/>
<keyword evidence="1" id="KW-0813">Transport</keyword>
<dbReference type="FunFam" id="3.40.50.300:FF:000032">
    <property type="entry name" value="Export ABC transporter ATP-binding protein"/>
    <property type="match status" value="1"/>
</dbReference>
<evidence type="ECO:0000313" key="6">
    <source>
        <dbReference type="EMBL" id="KGJ96447.1"/>
    </source>
</evidence>
<dbReference type="InterPro" id="IPR015854">
    <property type="entry name" value="ABC_transpr_LolD-like"/>
</dbReference>
<dbReference type="GO" id="GO:0005524">
    <property type="term" value="F:ATP binding"/>
    <property type="evidence" value="ECO:0007669"/>
    <property type="project" value="UniProtKB-KW"/>
</dbReference>
<evidence type="ECO:0000256" key="1">
    <source>
        <dbReference type="ARBA" id="ARBA00022448"/>
    </source>
</evidence>
<dbReference type="Gene3D" id="3.40.50.300">
    <property type="entry name" value="P-loop containing nucleotide triphosphate hydrolases"/>
    <property type="match status" value="1"/>
</dbReference>
<dbReference type="Proteomes" id="UP000029868">
    <property type="component" value="Unassembled WGS sequence"/>
</dbReference>
<sequence>MQNNNQKKVAIELININKSYQKGSNKVVVHDNFNLSIAKGEFVALMGPSGLGKSTLLNLIGGLDLPTSGSVIIDNQRIDTLSEGKLSTWRAENIGFVFQSHHLLPVLTAQGNVELPLLLTALNSKQRKQHASLALRLVGMEERAKHLPKELSGGQEQRVAIARAIVSDPKIILCDEPTGNLDRKTADEILTLLTTLNKYFGKTIVMVTHDLRASEYASRVINLEKYIHDSKQNQLSAVEVNS</sequence>
<dbReference type="PANTHER" id="PTHR24220">
    <property type="entry name" value="IMPORT ATP-BINDING PROTEIN"/>
    <property type="match status" value="1"/>
</dbReference>
<evidence type="ECO:0000256" key="4">
    <source>
        <dbReference type="ARBA" id="ARBA00038388"/>
    </source>
</evidence>
<dbReference type="GO" id="GO:1902495">
    <property type="term" value="C:transmembrane transporter complex"/>
    <property type="evidence" value="ECO:0007669"/>
    <property type="project" value="UniProtKB-ARBA"/>
</dbReference>
<evidence type="ECO:0000256" key="2">
    <source>
        <dbReference type="ARBA" id="ARBA00022741"/>
    </source>
</evidence>
<name>A0A099L2R6_COLPS</name>
<comment type="caution">
    <text evidence="6">The sequence shown here is derived from an EMBL/GenBank/DDBJ whole genome shotgun (WGS) entry which is preliminary data.</text>
</comment>
<dbReference type="GO" id="GO:0016887">
    <property type="term" value="F:ATP hydrolysis activity"/>
    <property type="evidence" value="ECO:0007669"/>
    <property type="project" value="InterPro"/>
</dbReference>
<dbReference type="EC" id="3.6.3.28" evidence="6"/>
<gene>
    <name evidence="6" type="ORF">GAB14E_0394</name>
</gene>
<dbReference type="GO" id="GO:0005886">
    <property type="term" value="C:plasma membrane"/>
    <property type="evidence" value="ECO:0007669"/>
    <property type="project" value="TreeGrafter"/>
</dbReference>
<keyword evidence="2" id="KW-0547">Nucleotide-binding</keyword>
<dbReference type="SUPFAM" id="SSF52540">
    <property type="entry name" value="P-loop containing nucleoside triphosphate hydrolases"/>
    <property type="match status" value="1"/>
</dbReference>
<protein>
    <submittedName>
        <fullName evidence="6">Phosphonate-transporting ATPase</fullName>
        <ecNumber evidence="6">3.6.3.28</ecNumber>
    </submittedName>
</protein>
<dbReference type="InterPro" id="IPR027417">
    <property type="entry name" value="P-loop_NTPase"/>
</dbReference>